<reference evidence="12 13" key="1">
    <citation type="submission" date="2022-12" db="EMBL/GenBank/DDBJ databases">
        <title>Chromosome-scale assembly of the Ensete ventricosum genome.</title>
        <authorList>
            <person name="Dussert Y."/>
            <person name="Stocks J."/>
            <person name="Wendawek A."/>
            <person name="Woldeyes F."/>
            <person name="Nichols R.A."/>
            <person name="Borrell J.S."/>
        </authorList>
    </citation>
    <scope>NUCLEOTIDE SEQUENCE [LARGE SCALE GENOMIC DNA]</scope>
    <source>
        <strain evidence="13">cv. Maze</strain>
        <tissue evidence="12">Seeds</tissue>
    </source>
</reference>
<proteinExistence type="inferred from homology"/>
<dbReference type="Proteomes" id="UP001222027">
    <property type="component" value="Unassembled WGS sequence"/>
</dbReference>
<dbReference type="InterPro" id="IPR001128">
    <property type="entry name" value="Cyt_P450"/>
</dbReference>
<accession>A0AAV8PLC2</accession>
<keyword evidence="6 11" id="KW-0560">Oxidoreductase</keyword>
<dbReference type="GO" id="GO:0016020">
    <property type="term" value="C:membrane"/>
    <property type="evidence" value="ECO:0007669"/>
    <property type="project" value="UniProtKB-SubCell"/>
</dbReference>
<keyword evidence="7 10" id="KW-0408">Iron</keyword>
<dbReference type="InterPro" id="IPR002401">
    <property type="entry name" value="Cyt_P450_E_grp-I"/>
</dbReference>
<dbReference type="GO" id="GO:0005506">
    <property type="term" value="F:iron ion binding"/>
    <property type="evidence" value="ECO:0007669"/>
    <property type="project" value="InterPro"/>
</dbReference>
<keyword evidence="3" id="KW-0812">Transmembrane</keyword>
<dbReference type="GO" id="GO:0016709">
    <property type="term" value="F:oxidoreductase activity, acting on paired donors, with incorporation or reduction of molecular oxygen, NAD(P)H as one donor, and incorporation of one atom of oxygen"/>
    <property type="evidence" value="ECO:0007669"/>
    <property type="project" value="TreeGrafter"/>
</dbReference>
<evidence type="ECO:0000256" key="6">
    <source>
        <dbReference type="ARBA" id="ARBA00023002"/>
    </source>
</evidence>
<organism evidence="12 13">
    <name type="scientific">Ensete ventricosum</name>
    <name type="common">Abyssinian banana</name>
    <name type="synonym">Musa ensete</name>
    <dbReference type="NCBI Taxonomy" id="4639"/>
    <lineage>
        <taxon>Eukaryota</taxon>
        <taxon>Viridiplantae</taxon>
        <taxon>Streptophyta</taxon>
        <taxon>Embryophyta</taxon>
        <taxon>Tracheophyta</taxon>
        <taxon>Spermatophyta</taxon>
        <taxon>Magnoliopsida</taxon>
        <taxon>Liliopsida</taxon>
        <taxon>Zingiberales</taxon>
        <taxon>Musaceae</taxon>
        <taxon>Ensete</taxon>
    </lineage>
</organism>
<comment type="similarity">
    <text evidence="11">Belongs to the cytochrome P450 family.</text>
</comment>
<dbReference type="AlphaFoldDB" id="A0AAV8PLC2"/>
<dbReference type="GO" id="GO:0020037">
    <property type="term" value="F:heme binding"/>
    <property type="evidence" value="ECO:0007669"/>
    <property type="project" value="InterPro"/>
</dbReference>
<evidence type="ECO:0000256" key="9">
    <source>
        <dbReference type="ARBA" id="ARBA00023136"/>
    </source>
</evidence>
<dbReference type="PROSITE" id="PS00086">
    <property type="entry name" value="CYTOCHROME_P450"/>
    <property type="match status" value="1"/>
</dbReference>
<dbReference type="InterPro" id="IPR036396">
    <property type="entry name" value="Cyt_P450_sf"/>
</dbReference>
<dbReference type="PANTHER" id="PTHR24298">
    <property type="entry name" value="FLAVONOID 3'-MONOOXYGENASE-RELATED"/>
    <property type="match status" value="1"/>
</dbReference>
<evidence type="ECO:0000256" key="7">
    <source>
        <dbReference type="ARBA" id="ARBA00023004"/>
    </source>
</evidence>
<keyword evidence="9" id="KW-0472">Membrane</keyword>
<dbReference type="InterPro" id="IPR051103">
    <property type="entry name" value="Plant_metabolite_P450s"/>
</dbReference>
<gene>
    <name evidence="12" type="ORF">OPV22_015064</name>
</gene>
<sequence>MEVLPVLDTIQPVNTNHHLRRIISHPLSSAFTSFAATVVVVVSSSPPYNPFSHAVTVLNSSHQYNHWCCCRCAKQQMDVIDLLCVAGAAIMAAVWWRRCSRTPEGLPPGPPGWPVVGNLFQVILQRRPFMYVVRDLRKRYGPIFTMRMGQRTLIIVSSPDLMHAALVQMGPLFASRPADSPTRLLFSSGNCTVNSAPYGPLWRALRRNFVSEIVCTARVKQFGWIRDWAMGNHIARLRGEFEATGAVQMISNCRLTICSILACICFGARVPEHHVRVIEEVLKEVMMMTTPKLPDFLPVFTPFFRGQLAEARTLRKRQMDCLAPLLRARRVFVESGGKCDPSSPWEMGSPVGEAYLDSLLCLEPTGKGRLRDEELVTLCSEVMSAGTDTSATMLEWAMLHLVLDPSAQDQLYEEIVEKVGRDKGRKITESDVEGMSYLQAVVKETMRRHPPSHFVLSHAATTETELGGYRIPAAASVEFYTAWVTENPSTWKDPEEWRPERFMEGGEGWETDITGTRGIRMMPFGSGRRICPAFLLGMLHIQLMLARMVREFRWVAVPGEQPDPTETFAFTVVMKDPLRAAIVERE</sequence>
<evidence type="ECO:0000256" key="3">
    <source>
        <dbReference type="ARBA" id="ARBA00022692"/>
    </source>
</evidence>
<evidence type="ECO:0000256" key="1">
    <source>
        <dbReference type="ARBA" id="ARBA00004167"/>
    </source>
</evidence>
<keyword evidence="5" id="KW-1133">Transmembrane helix</keyword>
<comment type="cofactor">
    <cofactor evidence="10">
        <name>heme</name>
        <dbReference type="ChEBI" id="CHEBI:30413"/>
    </cofactor>
</comment>
<keyword evidence="13" id="KW-1185">Reference proteome</keyword>
<evidence type="ECO:0000256" key="4">
    <source>
        <dbReference type="ARBA" id="ARBA00022723"/>
    </source>
</evidence>
<keyword evidence="4 10" id="KW-0479">Metal-binding</keyword>
<dbReference type="PRINTS" id="PR00385">
    <property type="entry name" value="P450"/>
</dbReference>
<evidence type="ECO:0000313" key="12">
    <source>
        <dbReference type="EMBL" id="KAJ8493343.1"/>
    </source>
</evidence>
<dbReference type="PRINTS" id="PR00463">
    <property type="entry name" value="EP450I"/>
</dbReference>
<dbReference type="CDD" id="cd11075">
    <property type="entry name" value="CYP77_89"/>
    <property type="match status" value="1"/>
</dbReference>
<dbReference type="SUPFAM" id="SSF48264">
    <property type="entry name" value="Cytochrome P450"/>
    <property type="match status" value="1"/>
</dbReference>
<evidence type="ECO:0000256" key="8">
    <source>
        <dbReference type="ARBA" id="ARBA00023033"/>
    </source>
</evidence>
<comment type="subcellular location">
    <subcellularLocation>
        <location evidence="1">Membrane</location>
        <topology evidence="1">Single-pass membrane protein</topology>
    </subcellularLocation>
</comment>
<keyword evidence="8 11" id="KW-0503">Monooxygenase</keyword>
<evidence type="ECO:0000256" key="11">
    <source>
        <dbReference type="RuleBase" id="RU000461"/>
    </source>
</evidence>
<feature type="binding site" description="axial binding residue" evidence="10">
    <location>
        <position position="531"/>
    </location>
    <ligand>
        <name>heme</name>
        <dbReference type="ChEBI" id="CHEBI:30413"/>
    </ligand>
    <ligandPart>
        <name>Fe</name>
        <dbReference type="ChEBI" id="CHEBI:18248"/>
    </ligandPart>
</feature>
<dbReference type="FunFam" id="1.10.630.10:FF:000012">
    <property type="entry name" value="Cytochrome P450 family protein"/>
    <property type="match status" value="1"/>
</dbReference>
<dbReference type="PANTHER" id="PTHR24298:SF54">
    <property type="entry name" value="CYTOCHROME P450 LIKE PROTEIN"/>
    <property type="match status" value="1"/>
</dbReference>
<comment type="caution">
    <text evidence="12">The sequence shown here is derived from an EMBL/GenBank/DDBJ whole genome shotgun (WGS) entry which is preliminary data.</text>
</comment>
<name>A0AAV8PLC2_ENSVE</name>
<evidence type="ECO:0000313" key="13">
    <source>
        <dbReference type="Proteomes" id="UP001222027"/>
    </source>
</evidence>
<protein>
    <submittedName>
        <fullName evidence="12">Uncharacterized protein</fullName>
    </submittedName>
</protein>
<keyword evidence="2 10" id="KW-0349">Heme</keyword>
<dbReference type="Gene3D" id="1.10.630.10">
    <property type="entry name" value="Cytochrome P450"/>
    <property type="match status" value="1"/>
</dbReference>
<dbReference type="Pfam" id="PF00067">
    <property type="entry name" value="p450"/>
    <property type="match status" value="1"/>
</dbReference>
<evidence type="ECO:0000256" key="5">
    <source>
        <dbReference type="ARBA" id="ARBA00022989"/>
    </source>
</evidence>
<dbReference type="EMBL" id="JAQQAF010000004">
    <property type="protein sequence ID" value="KAJ8493343.1"/>
    <property type="molecule type" value="Genomic_DNA"/>
</dbReference>
<dbReference type="InterPro" id="IPR017972">
    <property type="entry name" value="Cyt_P450_CS"/>
</dbReference>
<evidence type="ECO:0000256" key="10">
    <source>
        <dbReference type="PIRSR" id="PIRSR602401-1"/>
    </source>
</evidence>
<evidence type="ECO:0000256" key="2">
    <source>
        <dbReference type="ARBA" id="ARBA00022617"/>
    </source>
</evidence>